<feature type="domain" description="Gfo/Idh/MocA-like oxidoreductase bacterial type C-terminal" evidence="2">
    <location>
        <begin position="160"/>
        <end position="258"/>
    </location>
</feature>
<dbReference type="SUPFAM" id="SSF51735">
    <property type="entry name" value="NAD(P)-binding Rossmann-fold domains"/>
    <property type="match status" value="1"/>
</dbReference>
<dbReference type="Pfam" id="PF01408">
    <property type="entry name" value="GFO_IDH_MocA"/>
    <property type="match status" value="1"/>
</dbReference>
<dbReference type="Proteomes" id="UP000230790">
    <property type="component" value="Unassembled WGS sequence"/>
</dbReference>
<dbReference type="InterPro" id="IPR000683">
    <property type="entry name" value="Gfo/Idh/MocA-like_OxRdtase_N"/>
</dbReference>
<dbReference type="Pfam" id="PF19051">
    <property type="entry name" value="GFO_IDH_MocA_C2"/>
    <property type="match status" value="1"/>
</dbReference>
<feature type="non-terminal residue" evidence="3">
    <location>
        <position position="360"/>
    </location>
</feature>
<comment type="caution">
    <text evidence="3">The sequence shown here is derived from an EMBL/GenBank/DDBJ whole genome shotgun (WGS) entry which is preliminary data.</text>
</comment>
<accession>A0A2M8Q9I7</accession>
<dbReference type="PANTHER" id="PTHR43818:SF5">
    <property type="entry name" value="OXIDOREDUCTASE FAMILY PROTEIN"/>
    <property type="match status" value="1"/>
</dbReference>
<organism evidence="3 4">
    <name type="scientific">Candidatus Thermofonsia Clade 3 bacterium</name>
    <dbReference type="NCBI Taxonomy" id="2364212"/>
    <lineage>
        <taxon>Bacteria</taxon>
        <taxon>Bacillati</taxon>
        <taxon>Chloroflexota</taxon>
        <taxon>Candidatus Thermofontia</taxon>
        <taxon>Candidatus Thermofonsia Clade 3</taxon>
    </lineage>
</organism>
<evidence type="ECO:0000259" key="2">
    <source>
        <dbReference type="Pfam" id="PF19051"/>
    </source>
</evidence>
<dbReference type="AlphaFoldDB" id="A0A2M8Q9I7"/>
<dbReference type="GO" id="GO:0000166">
    <property type="term" value="F:nucleotide binding"/>
    <property type="evidence" value="ECO:0007669"/>
    <property type="project" value="InterPro"/>
</dbReference>
<dbReference type="InterPro" id="IPR036291">
    <property type="entry name" value="NAD(P)-bd_dom_sf"/>
</dbReference>
<dbReference type="Gene3D" id="3.40.50.720">
    <property type="entry name" value="NAD(P)-binding Rossmann-like Domain"/>
    <property type="match status" value="1"/>
</dbReference>
<name>A0A2M8Q9I7_9CHLR</name>
<evidence type="ECO:0000313" key="4">
    <source>
        <dbReference type="Proteomes" id="UP000230790"/>
    </source>
</evidence>
<proteinExistence type="predicted"/>
<reference evidence="3 4" key="1">
    <citation type="submission" date="2017-11" db="EMBL/GenBank/DDBJ databases">
        <title>Evolution of Phototrophy in the Chloroflexi Phylum Driven by Horizontal Gene Transfer.</title>
        <authorList>
            <person name="Ward L.M."/>
            <person name="Hemp J."/>
            <person name="Shih P.M."/>
            <person name="Mcglynn S.E."/>
            <person name="Fischer W."/>
        </authorList>
    </citation>
    <scope>NUCLEOTIDE SEQUENCE [LARGE SCALE GENOMIC DNA]</scope>
    <source>
        <strain evidence="3">JP3_7</strain>
    </source>
</reference>
<dbReference type="PANTHER" id="PTHR43818">
    <property type="entry name" value="BCDNA.GH03377"/>
    <property type="match status" value="1"/>
</dbReference>
<protein>
    <submittedName>
        <fullName evidence="3">Gfo/Idh/MocA family oxidoreductase</fullName>
    </submittedName>
</protein>
<dbReference type="SUPFAM" id="SSF55347">
    <property type="entry name" value="Glyceraldehyde-3-phosphate dehydrogenase-like, C-terminal domain"/>
    <property type="match status" value="1"/>
</dbReference>
<evidence type="ECO:0000259" key="1">
    <source>
        <dbReference type="Pfam" id="PF01408"/>
    </source>
</evidence>
<dbReference type="Gene3D" id="3.30.360.10">
    <property type="entry name" value="Dihydrodipicolinate Reductase, domain 2"/>
    <property type="match status" value="1"/>
</dbReference>
<dbReference type="InterPro" id="IPR050463">
    <property type="entry name" value="Gfo/Idh/MocA_oxidrdct_glycsds"/>
</dbReference>
<dbReference type="EMBL" id="PGTN01000196">
    <property type="protein sequence ID" value="PJF46456.1"/>
    <property type="molecule type" value="Genomic_DNA"/>
</dbReference>
<sequence length="360" mass="40321">MNRRTFVMSTAGAAASAPLFGSPNDTIRVAVVGLRGQGNGHIRAYQRMPNVEIAALVDIDESILNRRLEEVEKATGKKPAAYVDIRRMLEDKSIDCVSIATPNHNHTLQTIWSLQAGKHVYIEKPCSHNVFESRQIVAAARKYGKCVQHGIQAHSSPALQEAKKLLEEGIIGDVYMTRGLCFKWRDTIGRAKEEPVPAGVHYDLWLGPAPVRPFTRNRFHYNWHWFWDYGNGDFGNQGIHEVDICRWLMGVRLPVKVSAMGGHFMFDDDQETPNVLVATYEFHEGGKRKFMTFEVRHWMTNNEAGIGSPGGNTVGNIFYGSKGYMAIDGYDTYKVYLGRKAEPGPEKKAGGSHHANFIEA</sequence>
<feature type="domain" description="Gfo/Idh/MocA-like oxidoreductase N-terminal" evidence="1">
    <location>
        <begin position="27"/>
        <end position="150"/>
    </location>
</feature>
<evidence type="ECO:0000313" key="3">
    <source>
        <dbReference type="EMBL" id="PJF46456.1"/>
    </source>
</evidence>
<gene>
    <name evidence="3" type="ORF">CUN48_13705</name>
</gene>
<dbReference type="InterPro" id="IPR043906">
    <property type="entry name" value="Gfo/Idh/MocA_OxRdtase_bact_C"/>
</dbReference>